<name>A0A139AI88_GONPJ</name>
<reference evidence="3 4" key="1">
    <citation type="journal article" date="2015" name="Genome Biol. Evol.">
        <title>Phylogenomic analyses indicate that early fungi evolved digesting cell walls of algal ancestors of land plants.</title>
        <authorList>
            <person name="Chang Y."/>
            <person name="Wang S."/>
            <person name="Sekimoto S."/>
            <person name="Aerts A.L."/>
            <person name="Choi C."/>
            <person name="Clum A."/>
            <person name="LaButti K.M."/>
            <person name="Lindquist E.A."/>
            <person name="Yee Ngan C."/>
            <person name="Ohm R.A."/>
            <person name="Salamov A.A."/>
            <person name="Grigoriev I.V."/>
            <person name="Spatafora J.W."/>
            <person name="Berbee M.L."/>
        </authorList>
    </citation>
    <scope>NUCLEOTIDE SEQUENCE [LARGE SCALE GENOMIC DNA]</scope>
    <source>
        <strain evidence="3 4">JEL478</strain>
    </source>
</reference>
<dbReference type="InterPro" id="IPR051064">
    <property type="entry name" value="SEC14/CRAL-TRIO_domain"/>
</dbReference>
<gene>
    <name evidence="3" type="ORF">M427DRAFT_134572</name>
</gene>
<keyword evidence="4" id="KW-1185">Reference proteome</keyword>
<dbReference type="EMBL" id="KQ965756">
    <property type="protein sequence ID" value="KXS16135.1"/>
    <property type="molecule type" value="Genomic_DNA"/>
</dbReference>
<dbReference type="InterPro" id="IPR036273">
    <property type="entry name" value="CRAL/TRIO_N_dom_sf"/>
</dbReference>
<evidence type="ECO:0000313" key="3">
    <source>
        <dbReference type="EMBL" id="KXS16135.1"/>
    </source>
</evidence>
<accession>A0A139AI88</accession>
<dbReference type="Proteomes" id="UP000070544">
    <property type="component" value="Unassembled WGS sequence"/>
</dbReference>
<dbReference type="SUPFAM" id="SSF46938">
    <property type="entry name" value="CRAL/TRIO N-terminal domain"/>
    <property type="match status" value="1"/>
</dbReference>
<dbReference type="PANTHER" id="PTHR23324:SF83">
    <property type="entry name" value="SEC14-LIKE PROTEIN 2"/>
    <property type="match status" value="1"/>
</dbReference>
<dbReference type="OrthoDB" id="2127056at2759"/>
<dbReference type="PROSITE" id="PS50191">
    <property type="entry name" value="CRAL_TRIO"/>
    <property type="match status" value="1"/>
</dbReference>
<dbReference type="AlphaFoldDB" id="A0A139AI88"/>
<protein>
    <recommendedName>
        <fullName evidence="2">CRAL-TRIO domain-containing protein</fullName>
    </recommendedName>
</protein>
<dbReference type="InterPro" id="IPR001251">
    <property type="entry name" value="CRAL-TRIO_dom"/>
</dbReference>
<evidence type="ECO:0000313" key="4">
    <source>
        <dbReference type="Proteomes" id="UP000070544"/>
    </source>
</evidence>
<dbReference type="Pfam" id="PF00650">
    <property type="entry name" value="CRAL_TRIO"/>
    <property type="match status" value="1"/>
</dbReference>
<organism evidence="3 4">
    <name type="scientific">Gonapodya prolifera (strain JEL478)</name>
    <name type="common">Monoblepharis prolifera</name>
    <dbReference type="NCBI Taxonomy" id="1344416"/>
    <lineage>
        <taxon>Eukaryota</taxon>
        <taxon>Fungi</taxon>
        <taxon>Fungi incertae sedis</taxon>
        <taxon>Chytridiomycota</taxon>
        <taxon>Chytridiomycota incertae sedis</taxon>
        <taxon>Monoblepharidomycetes</taxon>
        <taxon>Monoblepharidales</taxon>
        <taxon>Gonapodyaceae</taxon>
        <taxon>Gonapodya</taxon>
    </lineage>
</organism>
<dbReference type="InterPro" id="IPR036865">
    <property type="entry name" value="CRAL-TRIO_dom_sf"/>
</dbReference>
<dbReference type="STRING" id="1344416.A0A139AI88"/>
<feature type="compositionally biased region" description="Low complexity" evidence="1">
    <location>
        <begin position="1"/>
        <end position="17"/>
    </location>
</feature>
<dbReference type="SUPFAM" id="SSF52087">
    <property type="entry name" value="CRAL/TRIO domain"/>
    <property type="match status" value="1"/>
</dbReference>
<dbReference type="GO" id="GO:0005737">
    <property type="term" value="C:cytoplasm"/>
    <property type="evidence" value="ECO:0007669"/>
    <property type="project" value="TreeGrafter"/>
</dbReference>
<evidence type="ECO:0000256" key="1">
    <source>
        <dbReference type="SAM" id="MobiDB-lite"/>
    </source>
</evidence>
<dbReference type="PANTHER" id="PTHR23324">
    <property type="entry name" value="SEC14 RELATED PROTEIN"/>
    <property type="match status" value="1"/>
</dbReference>
<feature type="region of interest" description="Disordered" evidence="1">
    <location>
        <begin position="1"/>
        <end position="47"/>
    </location>
</feature>
<evidence type="ECO:0000259" key="2">
    <source>
        <dbReference type="PROSITE" id="PS50191"/>
    </source>
</evidence>
<dbReference type="Gene3D" id="3.40.525.10">
    <property type="entry name" value="CRAL-TRIO lipid binding domain"/>
    <property type="match status" value="1"/>
</dbReference>
<proteinExistence type="predicted"/>
<feature type="domain" description="CRAL-TRIO" evidence="2">
    <location>
        <begin position="168"/>
        <end position="332"/>
    </location>
</feature>
<sequence>MGSDRSLSRSSRGSPPQSRRHSHVSSRSDHPDLSSPEKPSPSSTVKDGEHVVFSYQRSLYAPILVSEALEKHSKTLGHLYERLINLFSELPSEAMLDGGMKFDSLFLMRFLMSSDGNVFKAENAIRETLAWRVANWDKLLAARKTGGAPGEGKVARHMLMAPHKTLIDGSPVWVVRQGVMDQANLMRECTREEVEEWLLFNYEAVFAQCDHLTRVTGNLTKLTFLVDNNHFSLKRFDAGYIRALRSANQKAQTYYPQLIGLTVVFNPPEHSSMLLPLWGATGTGWEGAQTKVCAGRTTGEDAQSIFACPVASQAMRPSDIPTFLGGECTCNGKGCVPPLPNDAVVTPNTSMDSLHSNVPEALAEFAEGVKDFMEKLKRPHTHETVGKDVTAAVPQTETDFAATPTALDIDGVLSECERDSDGDVDGRTIREQ</sequence>